<gene>
    <name evidence="4" type="ORF">HMPREF0663_12063</name>
</gene>
<evidence type="ECO:0000256" key="2">
    <source>
        <dbReference type="ARBA" id="ARBA00022803"/>
    </source>
</evidence>
<sequence length="225" mass="26311">MFKKILFLFFGLIAICKSYAQSTNPIRDSLSVAMEQLAYHPDSIDLCLKKAGWNIQLQQWQYAQETYDRVLKRDPDNIAALYYRAYVNEKQGRYSFARMDYNNLLKIIPGNFEAQLGLALLNQKDHHYTEAMEQINRLVEQYPDSAVAYAARAGIECERNMFELAEYDYAEAVKRDAGNTDYILNRADLLIRLNRKQEARKELDRLVALGIPRNSLNEYYKKVRK</sequence>
<keyword evidence="1" id="KW-0677">Repeat</keyword>
<protein>
    <submittedName>
        <fullName evidence="4">Tetratricopeptide repeat protein</fullName>
    </submittedName>
</protein>
<dbReference type="SMART" id="SM00028">
    <property type="entry name" value="TPR"/>
    <property type="match status" value="4"/>
</dbReference>
<dbReference type="PANTHER" id="PTHR44858:SF1">
    <property type="entry name" value="UDP-N-ACETYLGLUCOSAMINE--PEPTIDE N-ACETYLGLUCOSAMINYLTRANSFERASE SPINDLY-RELATED"/>
    <property type="match status" value="1"/>
</dbReference>
<accession>E7RRZ5</accession>
<dbReference type="Proteomes" id="UP000005580">
    <property type="component" value="Unassembled WGS sequence"/>
</dbReference>
<reference evidence="4" key="1">
    <citation type="submission" date="2011-01" db="EMBL/GenBank/DDBJ databases">
        <authorList>
            <person name="Muzny D."/>
            <person name="Qin X."/>
            <person name="Buhay C."/>
            <person name="Dugan-Rocha S."/>
            <person name="Ding Y."/>
            <person name="Chen G."/>
            <person name="Hawes A."/>
            <person name="Holder M."/>
            <person name="Jhangiani S."/>
            <person name="Johnson A."/>
            <person name="Khan Z."/>
            <person name="Li Z."/>
            <person name="Liu W."/>
            <person name="Liu X."/>
            <person name="Perez L."/>
            <person name="Shen H."/>
            <person name="Wang Q."/>
            <person name="Watt J."/>
            <person name="Xi L."/>
            <person name="Xin Y."/>
            <person name="Zhou J."/>
            <person name="Deng J."/>
            <person name="Jiang H."/>
            <person name="Liu Y."/>
            <person name="Qu J."/>
            <person name="Song X.-Z."/>
            <person name="Zhang L."/>
            <person name="Villasana D."/>
            <person name="Johnson A."/>
            <person name="Liu J."/>
            <person name="Liyanage D."/>
            <person name="Lorensuhewa L."/>
            <person name="Robinson T."/>
            <person name="Song A."/>
            <person name="Song B.-B."/>
            <person name="Dinh H."/>
            <person name="Thornton R."/>
            <person name="Coyle M."/>
            <person name="Francisco L."/>
            <person name="Jackson L."/>
            <person name="Javaid M."/>
            <person name="Korchina V."/>
            <person name="Kovar C."/>
            <person name="Mata R."/>
            <person name="Mathew T."/>
            <person name="Ngo R."/>
            <person name="Nguyen L."/>
            <person name="Nguyen N."/>
            <person name="Okwuonu G."/>
            <person name="Ongeri F."/>
            <person name="Pham C."/>
            <person name="Simmons D."/>
            <person name="Wilczek-Boney K."/>
            <person name="Hale W."/>
            <person name="Jakkamsetti A."/>
            <person name="Pham P."/>
            <person name="Ruth R."/>
            <person name="San Lucas F."/>
            <person name="Warren J."/>
            <person name="Zhang J."/>
            <person name="Zhao Z."/>
            <person name="Zhou C."/>
            <person name="Zhu D."/>
            <person name="Lee S."/>
            <person name="Bess C."/>
            <person name="Blankenburg K."/>
            <person name="Forbes L."/>
            <person name="Fu Q."/>
            <person name="Gubbala S."/>
            <person name="Hirani K."/>
            <person name="Jayaseelan J.C."/>
            <person name="Lara F."/>
            <person name="Munidasa M."/>
            <person name="Palculict T."/>
            <person name="Patil S."/>
            <person name="Pu L.-L."/>
            <person name="Saada N."/>
            <person name="Tang L."/>
            <person name="Weissenberger G."/>
            <person name="Zhu Y."/>
            <person name="Hemphill L."/>
            <person name="Shang Y."/>
            <person name="Youmans B."/>
            <person name="Ayvaz T."/>
            <person name="Ross M."/>
            <person name="Santibanez J."/>
            <person name="Aqrawi P."/>
            <person name="Gross S."/>
            <person name="Joshi V."/>
            <person name="Fowler G."/>
            <person name="Nazareth L."/>
            <person name="Reid J."/>
            <person name="Worley K."/>
            <person name="Petrosino J."/>
            <person name="Highlander S."/>
            <person name="Gibbs R."/>
        </authorList>
    </citation>
    <scope>NUCLEOTIDE SEQUENCE [LARGE SCALE GENOMIC DNA]</scope>
    <source>
        <strain evidence="4">ATCC 33269</strain>
    </source>
</reference>
<organism evidence="4 5">
    <name type="scientific">Hoylesella oralis ATCC 33269</name>
    <dbReference type="NCBI Taxonomy" id="873533"/>
    <lineage>
        <taxon>Bacteria</taxon>
        <taxon>Pseudomonadati</taxon>
        <taxon>Bacteroidota</taxon>
        <taxon>Bacteroidia</taxon>
        <taxon>Bacteroidales</taxon>
        <taxon>Prevotellaceae</taxon>
        <taxon>Hoylesella</taxon>
    </lineage>
</organism>
<keyword evidence="3" id="KW-0732">Signal</keyword>
<dbReference type="Pfam" id="PF14559">
    <property type="entry name" value="TPR_19"/>
    <property type="match status" value="1"/>
</dbReference>
<dbReference type="AlphaFoldDB" id="E7RRZ5"/>
<dbReference type="PANTHER" id="PTHR44858">
    <property type="entry name" value="TETRATRICOPEPTIDE REPEAT PROTEIN 6"/>
    <property type="match status" value="1"/>
</dbReference>
<evidence type="ECO:0000313" key="5">
    <source>
        <dbReference type="Proteomes" id="UP000005580"/>
    </source>
</evidence>
<proteinExistence type="predicted"/>
<comment type="caution">
    <text evidence="4">The sequence shown here is derived from an EMBL/GenBank/DDBJ whole genome shotgun (WGS) entry which is preliminary data.</text>
</comment>
<evidence type="ECO:0000256" key="3">
    <source>
        <dbReference type="SAM" id="SignalP"/>
    </source>
</evidence>
<dbReference type="Pfam" id="PF13174">
    <property type="entry name" value="TPR_6"/>
    <property type="match status" value="1"/>
</dbReference>
<dbReference type="RefSeq" id="WP_004370269.1">
    <property type="nucleotide sequence ID" value="NZ_GL833119.1"/>
</dbReference>
<evidence type="ECO:0000256" key="1">
    <source>
        <dbReference type="ARBA" id="ARBA00022737"/>
    </source>
</evidence>
<feature type="chain" id="PRO_5003221663" evidence="3">
    <location>
        <begin position="21"/>
        <end position="225"/>
    </location>
</feature>
<keyword evidence="2" id="KW-0802">TPR repeat</keyword>
<evidence type="ECO:0000313" key="4">
    <source>
        <dbReference type="EMBL" id="EFZ35996.1"/>
    </source>
</evidence>
<keyword evidence="5" id="KW-1185">Reference proteome</keyword>
<dbReference type="eggNOG" id="COG0457">
    <property type="taxonomic scope" value="Bacteria"/>
</dbReference>
<dbReference type="InterPro" id="IPR019734">
    <property type="entry name" value="TPR_rpt"/>
</dbReference>
<dbReference type="InterPro" id="IPR011990">
    <property type="entry name" value="TPR-like_helical_dom_sf"/>
</dbReference>
<dbReference type="SUPFAM" id="SSF48452">
    <property type="entry name" value="TPR-like"/>
    <property type="match status" value="1"/>
</dbReference>
<dbReference type="STRING" id="28134.SAMN05444288_1105"/>
<name>E7RRZ5_9BACT</name>
<dbReference type="InterPro" id="IPR050498">
    <property type="entry name" value="Ycf3"/>
</dbReference>
<dbReference type="Gene3D" id="1.25.40.10">
    <property type="entry name" value="Tetratricopeptide repeat domain"/>
    <property type="match status" value="2"/>
</dbReference>
<feature type="signal peptide" evidence="3">
    <location>
        <begin position="1"/>
        <end position="20"/>
    </location>
</feature>
<dbReference type="EMBL" id="AEPE02000006">
    <property type="protein sequence ID" value="EFZ35996.1"/>
    <property type="molecule type" value="Genomic_DNA"/>
</dbReference>
<dbReference type="HOGENOM" id="CLU_073258_0_0_10"/>